<dbReference type="InterPro" id="IPR038081">
    <property type="entry name" value="CalX-like_sf"/>
</dbReference>
<feature type="domain" description="Calx-beta" evidence="5">
    <location>
        <begin position="1843"/>
        <end position="1947"/>
    </location>
</feature>
<dbReference type="InterPro" id="IPR013320">
    <property type="entry name" value="ConA-like_dom_sf"/>
</dbReference>
<dbReference type="EMBL" id="CAJFCJ010000019">
    <property type="protein sequence ID" value="CAD5123768.1"/>
    <property type="molecule type" value="Genomic_DNA"/>
</dbReference>
<evidence type="ECO:0000256" key="1">
    <source>
        <dbReference type="ARBA" id="ARBA00022729"/>
    </source>
</evidence>
<evidence type="ECO:0000313" key="7">
    <source>
        <dbReference type="Proteomes" id="UP000549394"/>
    </source>
</evidence>
<feature type="domain" description="Calx-beta" evidence="5">
    <location>
        <begin position="1621"/>
        <end position="1721"/>
    </location>
</feature>
<feature type="domain" description="Calx-beta" evidence="5">
    <location>
        <begin position="2665"/>
        <end position="2766"/>
    </location>
</feature>
<feature type="domain" description="Calx-beta" evidence="5">
    <location>
        <begin position="3451"/>
        <end position="3550"/>
    </location>
</feature>
<dbReference type="InterPro" id="IPR026919">
    <property type="entry name" value="ADGRV1"/>
</dbReference>
<dbReference type="Pfam" id="PF10572">
    <property type="entry name" value="UPF0556"/>
    <property type="match status" value="1"/>
</dbReference>
<evidence type="ECO:0000256" key="2">
    <source>
        <dbReference type="ARBA" id="ARBA00022737"/>
    </source>
</evidence>
<feature type="domain" description="Calx-beta" evidence="5">
    <location>
        <begin position="2788"/>
        <end position="2876"/>
    </location>
</feature>
<keyword evidence="7" id="KW-1185">Reference proteome</keyword>
<proteinExistence type="predicted"/>
<dbReference type="InterPro" id="IPR018887">
    <property type="entry name" value="MYDGF"/>
</dbReference>
<keyword evidence="3" id="KW-0106">Calcium</keyword>
<dbReference type="Gene3D" id="2.60.40.2030">
    <property type="match status" value="26"/>
</dbReference>
<evidence type="ECO:0000256" key="4">
    <source>
        <dbReference type="SAM" id="Coils"/>
    </source>
</evidence>
<keyword evidence="1" id="KW-0732">Signal</keyword>
<accession>A0A7I8W5I2</accession>
<dbReference type="GO" id="GO:0004930">
    <property type="term" value="F:G protein-coupled receptor activity"/>
    <property type="evidence" value="ECO:0007669"/>
    <property type="project" value="InterPro"/>
</dbReference>
<evidence type="ECO:0000313" key="6">
    <source>
        <dbReference type="EMBL" id="CAD5123768.1"/>
    </source>
</evidence>
<feature type="domain" description="Calx-beta" evidence="5">
    <location>
        <begin position="939"/>
        <end position="1035"/>
    </location>
</feature>
<sequence length="5350" mass="610518">MDVSISNLKFFVYFSLAFLPSCDNLGLVKFLSTDKIVTEGEHIQLEVVKTGIAASRIIVAVEILGQNTHDFEGTSVVLTIPPGKESYTSNAHFIVKNDQFPEKDELFRFKLTVLNGDGKTVQPDILKVVIAANDNAFGVFSLSNTDTMLVVSELSEINRIPFNIKREAGDFENVTILLRIDELHGRKNSSEDIKLSNSIVFFTEGERSKQVYLEIIPDVIAENDEIYAVYLDQANQPSDVLNTTNIVLSHIPMTILISENDAPIRFSQLEYIFNEEEFKITVPIFLFRGLSIDGITRIGPIESPATVDYYIIPKSATLKTDFEGKNGTVQFSSGNTKSYFEINVLADEVPEKIETFLIYLTNPVGDVVLDIPHQVNATILSNDNPHGEIKLTDKSQLLIDEDKNISEYFILLSRSGGRFGKVLINWTIISDSEESVLSDFYSVNGSATFEEGEEERNVSIIVLLDSVPEEPESFTFCLIPDTITGGGKVETNPCRKIIILDSDDMYGVIKFNLDNSEIIMDKGVRNLRIAMTRDGANNGILEIDLVILEAYLKFGAYFNISIVKLNLNKVLRFGPYKTPKAEDSILIISVDRNYANGEIGFLDVNNTIVNEGDKIEIEINREGISPEIEVFWEILTKNRTSDVFPSSGVVNIENGMTSGVLILNILEDLEPENQEDLIISIIDVKPNDNQKLKINGTKKRIIIRENDNPGGMFEIGNVTKDKEEYKEGDSFLLSIIRSQSNIARICIKYEVPGGNEEFIGVPSVIVFEEGVSEVNKTIIVRNDDLPEITESFVLEISSFGQVGDINCPKATAVVFGERKSIEVSIKENDYARGILSFAPDHLHHILEESKNGTKMSVLIPVKRFFGRYGEVGVDWQIFPFENNTDIYPLTGNLVLSEGEGEAFIDIYSIDDEIPEKNISYNISLMNPKNGAVLGNLTQATIVIKGNDDLVHFQNTKFYANEGDNVTVAIIRDGLCDYEASVSYRTRDYTASSEKDYVKETGTIYFSVNECTKYIRIITKPDEIPENNESFFVNLFNPIGPVSLFGVEDLEIIIDANDNGNGIFAFALNHYFVEEGEISFIEINRDFSYHGRVYVKWEITYGKSEQKAFLNDSGIVLFKNDQRKAAAQVTAIADGMPEFSKNYFITLTDLYRMVNEKAIPASGYFNQSARNVTITVTKNDYPYGLFTINEDIHIDEDSVSDSTGNLTIIRTKGLSGLVTILWELHDPNHAGSSPSVQFLDLILFSDPQNCSKDYNEKGNNNGIQTPIVHLNHSCSLLIKEQTIPESLKMVTKDRDMTISFRIQIIRDGTFFRKLSSENDNEIYNLSINVKETKLIFENQLLMHEFIFKPSINYNKWYYFTIILKSSEMFFFQDGKLNDRQSLSAELSDNNGKFLIGDQYFEGFVQDFRIWDRSLTFYEIEDLYVSPVSAHFSPISGYITFEEQMKYQNISIHKKDNSIAEDEKVYIFKLLQLTSGTIDPSKSEVKVTALKSDLANGYFGFLDNHNIINIEEGQNISFTVSRLRGRFGSVYIFWSIVVNNTYDFVSNNGSILFEEGESEHKIDISSVNDSFPELTKKYTLKLERLSVNGGEEESYSGGNFDESRRSIQFEITESDYPFGLFQLSTRNIENMSLILQPFEKMKSVFVEEAWKVVTITIERISGLNDYVNIEWKTTDGTALSPFQYIGKAGTIKFAPFQKQYFIDIVLVDDDIPENSMNFFIEIKNPTNGAVINEEAAKIEIIIQSSDNPFGELILSNDKLNIYEGQEYTLKLYRINGTGEINVTWEINDDSKEFNQSYGVVYFGRDDSVKTIKLTANSDNLPEIEEIYELRIIHVSNGMIGKQRYSILKIYENDDPYGVFLIHPNVYMFEETAGIISFDVERRKGTFGTVVISFTIENSSKTEKYADEDDYTLFNKTLVFQPGIVMAKVFLSILDDDIPEERELIAIKMTAKLLVTTESDEERYNLTYKSQSSLRIYIIENDFYNGNFTLECKKTIKESYTFGEIAKIHRNGGKFGKIDVYYYIEHGSTEKDDFSLLNETKVTFLEGDVSKAIFLSIVDDSIPEGNEWFSLQIKVTSNSSTLNQPSECIIIIEESDFYRGVFQFEKQGDVSLIDKESNFHKIKIIRKGGLQSVIPVYWKIVSPKIKDIEVLPNTGTVNFLTGVTEEFLVISVIFKKFITKTIEIELSKAINATIKNGGERFYLTLLPSQSSFGLLKFDENQQKLYELASSSKQTIDIIRIGGLYMELEIFYEIKQTSVKDYLIDENKIESYFSQPKSGKLPMVGTVVDVKDQRTPKKSCSLICLLDKNCKSLDFNMETLQCTWYSSGDFDYVDDRKYYIHFRKNESLMQTLEKKIAKENEDFLPSSNSVQLKAWTSRVKIPIDILSDSLPEPDEMFTVEIKDVKSLNRNNTDKIFKTPFSKTIIIKNNDNYFGLYSINILLKEDSERFRHVKVSEDNENFVLVEIKKIGGSEFHSSVFLKVNTQLSNGDTNDIIFKDQNVFFAKNETSKIILVGIKDDDQPESEEKIVFVIVNPSDGGQIDRELNKVEIIIEMSDYPLGVFGFLSPGMKISQGKSIEIEIFREKFIKSAVQLQYKIINTNISKDYITTIESDIMFGMNQNISTISLVLAKLTRPTLDVTIKFELSSVDGLFNSSTMNGYVNPLRMYFLLQVLGANYPHGIFSFVHNSISIEENSKFYECSIKRSYGTFGKVGVYIDIIKKSSTAIEHEDFRLTNTLAVFDQGSTLETIKIDIFDDDIPEIREYFTLRIISVKVLDTLTNHTPLINDTEDIITINILQNDNAYGIFNFERTSLSVQETNSSFNIRVLRSRGLFNNVSVFCYSQGTRLDFEEFEKEKSITFEIFEDKDFKEGNESFFILMDNPTNGGELGNISSVLITIIDANNEFVVKFADRNDIVLKEITKSIFLKVVRKMVHSFKEYKFTVSNSKDKHSKDIKPNSGKITFKRNEAVQYIILDIIDDEEPEEDEIFFVNIYSNSLSTLYDKTKIIIRENDLLSDLDVYSEDDTIEITISKTNSYNISIPLNLVTIDGTAKHTKGLYTSIVPFQKISYDFEMNLVETISASGVSNYEISYPMGEEVYLTLSGENIDSQVFLWEEKEKSFLNLFLKNWENILFIYQKEKAYAFSLTENSTAIGLINKINSSSDMSFLDFTFKFEEMEDIKTFYMKVYDDNDAENSEYFFINLLSSDKSTLFTSKMIRIRENDDFNGVFSFHNNFLKVSVEENVQSFVDLTIIRERGSYGKCIVFWIFDDPTNTDIQPTSGMVEFEEGVTEGNISLSIINDNQLENVESFFIFLQRTVGGSRLGDKRYSLLQINANDMKYGRVRWKTDKVNAYENEELQLTLLREEGLTDDLNVRILSFIDIQDEYSAKPGADFFPIDDIYVIPSGVSQISIQVKIHNDLIAERNEQFYLKIFSVFPKNNPPKSSDPLIDSFSQICTITIVENDYPNGVVEFKERNVRMVKENEAFVRFPIIRRNNINNSSVIVSWKASTKTTVDFRPISDNLVFHPNENLKYANIFIIDDSEMEGKEVFELNLESNDNSLLIGENNKQVFYISDNDSPLNDIGFEKSTYVLSTNNANEDKSFHIPIKRQNAGESLSLVYKVSTTAVNDIKAPLTKRLSFNIGQTTKNVVLHVLNKKRYEEKDYVLEIIYLNDSDNFLPKNSKCQLILPPNIQSEVSVITKDVYVNEPSMTNSGTAAISIERFKNLLIPIQIEWSIIPNELNTFKKRNGVVKFEPNENRQVITLKPLDDSIPELEKSYLFLIKVAESYDETVKIVDNSAKVQFGDSDFPRGYFEFLNFKQNIISETVIDVKVARKKGTFGSVNVFIETISKSSDMEKIDRILPFLTNQKQASFYIHFNSSLRNGSFIHLRIHKTELLSHNKNNKELFEPPKIGFINHIYLYYTKISKVSIKFEVRNFYGSEGKILKIPIQISGDNYEDVIIHFDTKDISAERNIDYRLLTDTIIVRPTESKIFLLVEIIDDNIAEGQELFIINIRSASGAIPVEVNDNSTTVVINTSDFPYGHLEFIKPVIYEFENPSEDTSFTAGIGRNGHSKGSIKVFLQLQQIFENRYLDIKNVDDICFIERGGCSTKISLLWTNKEVNNKTFSLQIKKHGLQWEIEKNFRVIMSMIQSSEGGTLADYQTMYFLSIKVKKYLHPNGIVEFSGISLQKRLFEEANDFQIVSFPIYRSLGTIGDISIYWNIQQEGAKNNMEKNKKDFTQLSGSIQIKDGSRNGVIEIKIINDEVPEFREDFSINIVKIIGGAEISSQLNKSSFSIRANQHPYGLFGILPLEPSLEINKNTKLRTLNFVFYRYRGLSGEVRLVYTIEKDNDEKVYSIKFKENEDTQKISNEIEPSIREDRTKLIIEVTERYANSIVGIKVNESFDNEKRIKLQIFRNGFYGYLSVKWALFSSSKFLNGTDGTNIFIDGEESIELEISMQKESLVNLLCEVVISDVKLINSSGGVLIDERYKSVKIYPEGVIVVNQQQRLIKTSEDSGYVTIEMNRFFGNLGAIIVFFQTSDINTTKDVDYRAINDGKVVFAEKEVTKVVKVEILDDEEAELDEILTLTITQITCKTNLCMSSKDLSYSKILIEKNDNPYGVFSIQSEQTFVNEPSEITLKIIQHFNTKQRVDIRVRSIGGGESWLVPSSNSDKTIEKALEIRDMKKKSSAYEDYQVLDQLISFYPDDKMHTVKFYIQDDLLPESFEECFIYLSSENPAVAFANQNNSFKSYATITIKPNDMWNGIVGFEKLSFTYDEDSQSIIKIPIVRKNAFFEKLQVSWFVLPVNNELLKRKILSMKGTTQFEKLTNRTFIEIPFRNDKIPENETYFFVKIDKVGEGARINDKEDECKIIVLGNDYPNGFIQLVSTTENTIVKTSKSHIDLKIERKGFLGKRITFKLKTESPLNSIQLPESKVERAVNGEFQKIDKEFVFEPNMKEIAVNIKLNISTSKAKFFTVLLYELSNSASLGISEINVTIVNDDIYQIWIIFNDFKVYQATNVTAITSTTRQLINVAKSPLSNTSGDMMKALLKFLFSSLESNLWNDSLYQDIFETFCILLQSTRKDYLHGNSDFVNLLRDFLLLTFPTKEQQCSPIESQMECDTLKVVFGIKNISSLQDFRIQYTKSDYIKISSNTRDIDRRKCGSDLSGSNELKHYSNNCKDSDNDCEYISSIVKEKDELSNCNMDDLILALNSVNVFDNEVSLKEAKEAGKVDLRRISIADTKGSIRCTFNYVAQGGTNEKWRMTIVDDSERQSCLVERPDGNSYLFFQEFDLEIGGVESISAAIAYKNDLQPLDQEEYKIDFLMKRVSSQRQQFKSQLARLEIMRNLMENRGEL</sequence>
<dbReference type="GO" id="GO:0005737">
    <property type="term" value="C:cytoplasm"/>
    <property type="evidence" value="ECO:0007669"/>
    <property type="project" value="TreeGrafter"/>
</dbReference>
<keyword evidence="2" id="KW-0677">Repeat</keyword>
<dbReference type="GO" id="GO:0001965">
    <property type="term" value="F:G-protein alpha-subunit binding"/>
    <property type="evidence" value="ECO:0007669"/>
    <property type="project" value="TreeGrafter"/>
</dbReference>
<name>A0A7I8W5I2_9ANNE</name>
<comment type="caution">
    <text evidence="6">The sequence shown here is derived from an EMBL/GenBank/DDBJ whole genome shotgun (WGS) entry which is preliminary data.</text>
</comment>
<dbReference type="Pfam" id="PF13385">
    <property type="entry name" value="Laminin_G_3"/>
    <property type="match status" value="1"/>
</dbReference>
<dbReference type="GO" id="GO:0016020">
    <property type="term" value="C:membrane"/>
    <property type="evidence" value="ECO:0007669"/>
    <property type="project" value="InterPro"/>
</dbReference>
<evidence type="ECO:0000256" key="3">
    <source>
        <dbReference type="ARBA" id="ARBA00022837"/>
    </source>
</evidence>
<evidence type="ECO:0000259" key="5">
    <source>
        <dbReference type="SMART" id="SM00237"/>
    </source>
</evidence>
<feature type="domain" description="Calx-beta" evidence="5">
    <location>
        <begin position="4486"/>
        <end position="4585"/>
    </location>
</feature>
<dbReference type="SUPFAM" id="SSF49899">
    <property type="entry name" value="Concanavalin A-like lectins/glucanases"/>
    <property type="match status" value="1"/>
</dbReference>
<dbReference type="OrthoDB" id="2324346at2759"/>
<feature type="coiled-coil region" evidence="4">
    <location>
        <begin position="5320"/>
        <end position="5347"/>
    </location>
</feature>
<dbReference type="Pfam" id="PF03160">
    <property type="entry name" value="Calx-beta"/>
    <property type="match status" value="25"/>
</dbReference>
<protein>
    <submittedName>
        <fullName evidence="6">DgyrCDS12076</fullName>
    </submittedName>
</protein>
<keyword evidence="4" id="KW-0175">Coiled coil</keyword>
<feature type="domain" description="Calx-beta" evidence="5">
    <location>
        <begin position="253"/>
        <end position="361"/>
    </location>
</feature>
<dbReference type="SUPFAM" id="SSF141072">
    <property type="entry name" value="CalX-like"/>
    <property type="match status" value="30"/>
</dbReference>
<dbReference type="GO" id="GO:0071277">
    <property type="term" value="P:cellular response to calcium ion"/>
    <property type="evidence" value="ECO:0007669"/>
    <property type="project" value="TreeGrafter"/>
</dbReference>
<organism evidence="6 7">
    <name type="scientific">Dimorphilus gyrociliatus</name>
    <dbReference type="NCBI Taxonomy" id="2664684"/>
    <lineage>
        <taxon>Eukaryota</taxon>
        <taxon>Metazoa</taxon>
        <taxon>Spiralia</taxon>
        <taxon>Lophotrochozoa</taxon>
        <taxon>Annelida</taxon>
        <taxon>Polychaeta</taxon>
        <taxon>Polychaeta incertae sedis</taxon>
        <taxon>Dinophilidae</taxon>
        <taxon>Dimorphilus</taxon>
    </lineage>
</organism>
<reference evidence="6 7" key="1">
    <citation type="submission" date="2020-08" db="EMBL/GenBank/DDBJ databases">
        <authorList>
            <person name="Hejnol A."/>
        </authorList>
    </citation>
    <scope>NUCLEOTIDE SEQUENCE [LARGE SCALE GENOMIC DNA]</scope>
</reference>
<dbReference type="PANTHER" id="PTHR46682">
    <property type="entry name" value="ADHESION G-PROTEIN COUPLED RECEPTOR V1"/>
    <property type="match status" value="1"/>
</dbReference>
<dbReference type="InterPro" id="IPR003644">
    <property type="entry name" value="Calx_beta"/>
</dbReference>
<dbReference type="SMART" id="SM00237">
    <property type="entry name" value="Calx_beta"/>
    <property type="match status" value="9"/>
</dbReference>
<feature type="domain" description="Calx-beta" evidence="5">
    <location>
        <begin position="3210"/>
        <end position="3310"/>
    </location>
</feature>
<dbReference type="PANTHER" id="PTHR46682:SF1">
    <property type="entry name" value="ADHESION G-PROTEIN COUPLED RECEPTOR V1"/>
    <property type="match status" value="1"/>
</dbReference>
<dbReference type="Proteomes" id="UP000549394">
    <property type="component" value="Unassembled WGS sequence"/>
</dbReference>
<dbReference type="GO" id="GO:0010855">
    <property type="term" value="F:adenylate cyclase inhibitor activity"/>
    <property type="evidence" value="ECO:0007669"/>
    <property type="project" value="TreeGrafter"/>
</dbReference>
<gene>
    <name evidence="6" type="ORF">DGYR_LOCUS11408</name>
</gene>
<dbReference type="Gene3D" id="2.60.120.200">
    <property type="match status" value="1"/>
</dbReference>